<dbReference type="GO" id="GO:0004651">
    <property type="term" value="F:polynucleotide 5'-phosphatase activity"/>
    <property type="evidence" value="ECO:0007669"/>
    <property type="project" value="UniProtKB-UniRule"/>
</dbReference>
<keyword evidence="11" id="KW-1185">Reference proteome</keyword>
<dbReference type="GO" id="GO:0006370">
    <property type="term" value="P:7-methylguanosine mRNA capping"/>
    <property type="evidence" value="ECO:0007669"/>
    <property type="project" value="UniProtKB-UniRule"/>
</dbReference>
<evidence type="ECO:0000256" key="2">
    <source>
        <dbReference type="ARBA" id="ARBA00004123"/>
    </source>
</evidence>
<comment type="subcellular location">
    <subcellularLocation>
        <location evidence="2 8">Nucleus</location>
    </subcellularLocation>
</comment>
<keyword evidence="5 8" id="KW-0378">Hydrolase</keyword>
<sequence>MSQQQQQQQQPPAPAAAERKAYERTIFSYDPIDEFTATVGDWIFHHTQNQSNVEIEAKIGTIVDKMTDQRLYMPVMTETILNENTDGIRFVSEVTLPHHSAINRLLNQLFTYTNAKTYEGSKVSYQRIQEVDFYHNLDPRRIPPESVSPEELAHMKGEIGNGRKETKLRVTKDNKTFEPKYDHAIVKRRIASLEVYCPKRCYDYRISINTETPVPLPPPEDKPLYWRDKNRMTYKHELTQVDLTVVRSTDPLKGAEQSHELEIEFRDARELLVAAYESRGGGPLQDWTTFDDMCHIFLNNVRMLIRNMPEL</sequence>
<evidence type="ECO:0000313" key="10">
    <source>
        <dbReference type="EMBL" id="KAK0549641.1"/>
    </source>
</evidence>
<evidence type="ECO:0000256" key="8">
    <source>
        <dbReference type="RuleBase" id="RU367053"/>
    </source>
</evidence>
<dbReference type="PANTHER" id="PTHR28118">
    <property type="entry name" value="POLYNUCLEOTIDE 5'-TRIPHOSPHATASE-RELATED"/>
    <property type="match status" value="1"/>
</dbReference>
<dbReference type="CDD" id="cd07470">
    <property type="entry name" value="CYTH-like_mRNA_RTPase"/>
    <property type="match status" value="1"/>
</dbReference>
<keyword evidence="4 8" id="KW-0507">mRNA processing</keyword>
<dbReference type="Pfam" id="PF02940">
    <property type="entry name" value="mRNA_triPase"/>
    <property type="match status" value="1"/>
</dbReference>
<evidence type="ECO:0000256" key="3">
    <source>
        <dbReference type="ARBA" id="ARBA00006345"/>
    </source>
</evidence>
<dbReference type="AlphaFoldDB" id="A0AAN6JR82"/>
<evidence type="ECO:0000256" key="4">
    <source>
        <dbReference type="ARBA" id="ARBA00022664"/>
    </source>
</evidence>
<evidence type="ECO:0000313" key="11">
    <source>
        <dbReference type="Proteomes" id="UP001176517"/>
    </source>
</evidence>
<keyword evidence="8" id="KW-0506">mRNA capping</keyword>
<comment type="catalytic activity">
    <reaction evidence="7">
        <text>a 5'-end triphospho-ribonucleoside in mRNA + H2O = a 5'-end diphospho-ribonucleoside in mRNA + phosphate + H(+)</text>
        <dbReference type="Rhea" id="RHEA:67004"/>
        <dbReference type="Rhea" id="RHEA-COMP:17164"/>
        <dbReference type="Rhea" id="RHEA-COMP:17165"/>
        <dbReference type="ChEBI" id="CHEBI:15377"/>
        <dbReference type="ChEBI" id="CHEBI:15378"/>
        <dbReference type="ChEBI" id="CHEBI:43474"/>
        <dbReference type="ChEBI" id="CHEBI:167616"/>
        <dbReference type="ChEBI" id="CHEBI:167618"/>
        <dbReference type="EC" id="3.6.1.74"/>
    </reaction>
    <physiologicalReaction direction="left-to-right" evidence="7">
        <dbReference type="Rhea" id="RHEA:67005"/>
    </physiologicalReaction>
</comment>
<evidence type="ECO:0000256" key="6">
    <source>
        <dbReference type="ARBA" id="ARBA00023242"/>
    </source>
</evidence>
<proteinExistence type="inferred from homology"/>
<dbReference type="EMBL" id="JAPDMZ010000108">
    <property type="protein sequence ID" value="KAK0549641.1"/>
    <property type="molecule type" value="Genomic_DNA"/>
</dbReference>
<dbReference type="InterPro" id="IPR040343">
    <property type="entry name" value="Cet1/Ctl1"/>
</dbReference>
<dbReference type="InterPro" id="IPR033469">
    <property type="entry name" value="CYTH-like_dom_sf"/>
</dbReference>
<name>A0AAN6JR82_9BASI</name>
<comment type="function">
    <text evidence="8">First step of mRNA capping. Converts the 5'-triphosphate end of a nascent mRNA chain into a diphosphate end.</text>
</comment>
<protein>
    <recommendedName>
        <fullName evidence="8">mRNA-capping enzyme subunit beta</fullName>
        <ecNumber evidence="8">3.6.1.74</ecNumber>
    </recommendedName>
    <alternativeName>
        <fullName evidence="8">mRNA 5'-phosphatase</fullName>
    </alternativeName>
    <alternativeName>
        <fullName evidence="8">mRNA 5'-triphosphate monophosphatase</fullName>
    </alternativeName>
</protein>
<reference evidence="10" key="1">
    <citation type="journal article" date="2023" name="PhytoFront">
        <title>Draft Genome Resources of Seven Strains of Tilletia horrida, Causal Agent of Kernel Smut of Rice.</title>
        <authorList>
            <person name="Khanal S."/>
            <person name="Antony Babu S."/>
            <person name="Zhou X.G."/>
        </authorList>
    </citation>
    <scope>NUCLEOTIDE SEQUENCE</scope>
    <source>
        <strain evidence="10">TX6</strain>
    </source>
</reference>
<evidence type="ECO:0000256" key="7">
    <source>
        <dbReference type="ARBA" id="ARBA00047740"/>
    </source>
</evidence>
<comment type="similarity">
    <text evidence="3 8">Belongs to the fungal TPase family.</text>
</comment>
<dbReference type="SUPFAM" id="SSF55154">
    <property type="entry name" value="CYTH-like phosphatases"/>
    <property type="match status" value="1"/>
</dbReference>
<organism evidence="10 11">
    <name type="scientific">Tilletia horrida</name>
    <dbReference type="NCBI Taxonomy" id="155126"/>
    <lineage>
        <taxon>Eukaryota</taxon>
        <taxon>Fungi</taxon>
        <taxon>Dikarya</taxon>
        <taxon>Basidiomycota</taxon>
        <taxon>Ustilaginomycotina</taxon>
        <taxon>Exobasidiomycetes</taxon>
        <taxon>Tilletiales</taxon>
        <taxon>Tilletiaceae</taxon>
        <taxon>Tilletia</taxon>
    </lineage>
</organism>
<dbReference type="EC" id="3.6.1.74" evidence="8"/>
<evidence type="ECO:0000256" key="5">
    <source>
        <dbReference type="ARBA" id="ARBA00022801"/>
    </source>
</evidence>
<dbReference type="Gene3D" id="3.20.100.10">
    <property type="entry name" value="mRNA triphosphatase Cet1-like"/>
    <property type="match status" value="1"/>
</dbReference>
<evidence type="ECO:0000259" key="9">
    <source>
        <dbReference type="Pfam" id="PF02940"/>
    </source>
</evidence>
<gene>
    <name evidence="10" type="primary">CET1</name>
    <name evidence="10" type="ORF">OC846_003992</name>
</gene>
<comment type="subunit">
    <text evidence="8">Heterodimer. The mRNA-capping enzyme is composed of two separate chains alpha and beta, respectively a mRNA guanylyltransferase and an mRNA 5'-triphosphate monophosphatase.</text>
</comment>
<comment type="cofactor">
    <cofactor evidence="1 8">
        <name>Mg(2+)</name>
        <dbReference type="ChEBI" id="CHEBI:18420"/>
    </cofactor>
</comment>
<comment type="caution">
    <text evidence="10">The sequence shown here is derived from an EMBL/GenBank/DDBJ whole genome shotgun (WGS) entry which is preliminary data.</text>
</comment>
<dbReference type="GO" id="GO:0140818">
    <property type="term" value="F:mRNA 5'-triphosphate monophosphatase activity"/>
    <property type="evidence" value="ECO:0007669"/>
    <property type="project" value="UniProtKB-EC"/>
</dbReference>
<dbReference type="InterPro" id="IPR037009">
    <property type="entry name" value="mRNA_triPase_Cet1_sf"/>
</dbReference>
<feature type="domain" description="mRNA triphosphatase Cet1-like" evidence="9">
    <location>
        <begin position="33"/>
        <end position="265"/>
    </location>
</feature>
<dbReference type="InterPro" id="IPR004206">
    <property type="entry name" value="mRNA_triPase_Cet1"/>
</dbReference>
<evidence type="ECO:0000256" key="1">
    <source>
        <dbReference type="ARBA" id="ARBA00001946"/>
    </source>
</evidence>
<dbReference type="Proteomes" id="UP001176517">
    <property type="component" value="Unassembled WGS sequence"/>
</dbReference>
<keyword evidence="6 8" id="KW-0539">Nucleus</keyword>
<dbReference type="PANTHER" id="PTHR28118:SF1">
    <property type="entry name" value="POLYNUCLEOTIDE 5'-TRIPHOSPHATASE CTL1-RELATED"/>
    <property type="match status" value="1"/>
</dbReference>
<accession>A0AAN6JR82</accession>
<dbReference type="GO" id="GO:0031533">
    <property type="term" value="C:mRNA capping enzyme complex"/>
    <property type="evidence" value="ECO:0007669"/>
    <property type="project" value="UniProtKB-UniRule"/>
</dbReference>